<keyword evidence="4" id="KW-0067">ATP-binding</keyword>
<dbReference type="PANTHER" id="PTHR24067">
    <property type="entry name" value="UBIQUITIN-CONJUGATING ENZYME E2"/>
    <property type="match status" value="1"/>
</dbReference>
<keyword evidence="8" id="KW-1185">Reference proteome</keyword>
<evidence type="ECO:0000313" key="7">
    <source>
        <dbReference type="EMBL" id="KAK2189325.1"/>
    </source>
</evidence>
<feature type="domain" description="UBC core" evidence="6">
    <location>
        <begin position="4"/>
        <end position="154"/>
    </location>
</feature>
<sequence>MHSRAHLIIHKQFQMLKKEGLWGITAEQMYETNMFEWIVKMKPLKGSSWAGGEFTVYLKFDEYYNEKPPQVFFYTIPFHPNIDPVTGRPCVDFLDEQKEWSPSYSVSYILLVLQVLLDRPVLENAVNMEALTLLLTQPEDYNNIIHHCVTASLNTAAPSLSGQSDGASTPGPGRQKPASLPPATKPLSTSLIRKLSFEDYHATWRQIATSKTVSNLSEIDEREPGTGRQSMYDVRASQVDQSTKQDPFFQSESIEKELKYGRFDTKPLMKQPKESQFDRIQRMKKLYLQPRNTPRKITSAGSFFREDRKIAPGFEKMEDGEDMFEEEEKDLVAWTNSLNEDTI</sequence>
<dbReference type="PROSITE" id="PS00183">
    <property type="entry name" value="UBC_1"/>
    <property type="match status" value="1"/>
</dbReference>
<dbReference type="Gene3D" id="3.10.110.10">
    <property type="entry name" value="Ubiquitin Conjugating Enzyme"/>
    <property type="match status" value="1"/>
</dbReference>
<evidence type="ECO:0000256" key="2">
    <source>
        <dbReference type="ARBA" id="ARBA00022786"/>
    </source>
</evidence>
<evidence type="ECO:0000256" key="1">
    <source>
        <dbReference type="ARBA" id="ARBA00022679"/>
    </source>
</evidence>
<keyword evidence="4" id="KW-0547">Nucleotide-binding</keyword>
<reference evidence="7" key="1">
    <citation type="journal article" date="2023" name="Mol. Biol. Evol.">
        <title>Third-Generation Sequencing Reveals the Adaptive Role of the Epigenome in Three Deep-Sea Polychaetes.</title>
        <authorList>
            <person name="Perez M."/>
            <person name="Aroh O."/>
            <person name="Sun Y."/>
            <person name="Lan Y."/>
            <person name="Juniper S.K."/>
            <person name="Young C.R."/>
            <person name="Angers B."/>
            <person name="Qian P.Y."/>
        </authorList>
    </citation>
    <scope>NUCLEOTIDE SEQUENCE</scope>
    <source>
        <strain evidence="7">R07B-5</strain>
    </source>
</reference>
<evidence type="ECO:0000313" key="8">
    <source>
        <dbReference type="Proteomes" id="UP001209878"/>
    </source>
</evidence>
<dbReference type="InterPro" id="IPR023313">
    <property type="entry name" value="UBQ-conjugating_AS"/>
</dbReference>
<comment type="similarity">
    <text evidence="4">Belongs to the ubiquitin-conjugating enzyme family.</text>
</comment>
<organism evidence="7 8">
    <name type="scientific">Ridgeia piscesae</name>
    <name type="common">Tubeworm</name>
    <dbReference type="NCBI Taxonomy" id="27915"/>
    <lineage>
        <taxon>Eukaryota</taxon>
        <taxon>Metazoa</taxon>
        <taxon>Spiralia</taxon>
        <taxon>Lophotrochozoa</taxon>
        <taxon>Annelida</taxon>
        <taxon>Polychaeta</taxon>
        <taxon>Sedentaria</taxon>
        <taxon>Canalipalpata</taxon>
        <taxon>Sabellida</taxon>
        <taxon>Siboglinidae</taxon>
        <taxon>Ridgeia</taxon>
    </lineage>
</organism>
<keyword evidence="2 4" id="KW-0833">Ubl conjugation pathway</keyword>
<dbReference type="EMBL" id="JAODUO010000109">
    <property type="protein sequence ID" value="KAK2189325.1"/>
    <property type="molecule type" value="Genomic_DNA"/>
</dbReference>
<protein>
    <recommendedName>
        <fullName evidence="6">UBC core domain-containing protein</fullName>
    </recommendedName>
</protein>
<dbReference type="Proteomes" id="UP001209878">
    <property type="component" value="Unassembled WGS sequence"/>
</dbReference>
<dbReference type="GO" id="GO:0016740">
    <property type="term" value="F:transferase activity"/>
    <property type="evidence" value="ECO:0007669"/>
    <property type="project" value="UniProtKB-KW"/>
</dbReference>
<name>A0AAD9UH93_RIDPI</name>
<evidence type="ECO:0000256" key="3">
    <source>
        <dbReference type="PROSITE-ProRule" id="PRU10133"/>
    </source>
</evidence>
<proteinExistence type="inferred from homology"/>
<feature type="active site" description="Glycyl thioester intermediate" evidence="3">
    <location>
        <position position="90"/>
    </location>
</feature>
<feature type="region of interest" description="Disordered" evidence="5">
    <location>
        <begin position="159"/>
        <end position="186"/>
    </location>
</feature>
<dbReference type="Pfam" id="PF00179">
    <property type="entry name" value="UQ_con"/>
    <property type="match status" value="1"/>
</dbReference>
<accession>A0AAD9UH93</accession>
<gene>
    <name evidence="7" type="ORF">NP493_109g05004</name>
</gene>
<dbReference type="GO" id="GO:0005524">
    <property type="term" value="F:ATP binding"/>
    <property type="evidence" value="ECO:0007669"/>
    <property type="project" value="UniProtKB-UniRule"/>
</dbReference>
<dbReference type="SUPFAM" id="SSF54495">
    <property type="entry name" value="UBC-like"/>
    <property type="match status" value="1"/>
</dbReference>
<dbReference type="CDD" id="cd23806">
    <property type="entry name" value="UBCc_UBE2U"/>
    <property type="match status" value="1"/>
</dbReference>
<evidence type="ECO:0000256" key="4">
    <source>
        <dbReference type="RuleBase" id="RU362109"/>
    </source>
</evidence>
<dbReference type="SMART" id="SM00212">
    <property type="entry name" value="UBCc"/>
    <property type="match status" value="1"/>
</dbReference>
<dbReference type="PROSITE" id="PS50127">
    <property type="entry name" value="UBC_2"/>
    <property type="match status" value="1"/>
</dbReference>
<dbReference type="InterPro" id="IPR016135">
    <property type="entry name" value="UBQ-conjugating_enzyme/RWD"/>
</dbReference>
<evidence type="ECO:0000259" key="6">
    <source>
        <dbReference type="PROSITE" id="PS50127"/>
    </source>
</evidence>
<dbReference type="AlphaFoldDB" id="A0AAD9UH93"/>
<dbReference type="InterPro" id="IPR050113">
    <property type="entry name" value="Ub_conjugating_enzyme"/>
</dbReference>
<evidence type="ECO:0000256" key="5">
    <source>
        <dbReference type="SAM" id="MobiDB-lite"/>
    </source>
</evidence>
<keyword evidence="1" id="KW-0808">Transferase</keyword>
<comment type="caution">
    <text evidence="7">The sequence shown here is derived from an EMBL/GenBank/DDBJ whole genome shotgun (WGS) entry which is preliminary data.</text>
</comment>
<dbReference type="InterPro" id="IPR000608">
    <property type="entry name" value="UBC"/>
</dbReference>